<evidence type="ECO:0000313" key="2">
    <source>
        <dbReference type="Proteomes" id="UP000055024"/>
    </source>
</evidence>
<keyword evidence="2" id="KW-1185">Reference proteome</keyword>
<gene>
    <name evidence="1" type="ORF">T11_15640</name>
</gene>
<name>A0A0V1GVX7_9BILA</name>
<accession>A0A0V1GVX7</accession>
<dbReference type="AlphaFoldDB" id="A0A0V1GVX7"/>
<protein>
    <submittedName>
        <fullName evidence="1">Uncharacterized protein</fullName>
    </submittedName>
</protein>
<dbReference type="Proteomes" id="UP000055024">
    <property type="component" value="Unassembled WGS sequence"/>
</dbReference>
<organism evidence="1 2">
    <name type="scientific">Trichinella zimbabwensis</name>
    <dbReference type="NCBI Taxonomy" id="268475"/>
    <lineage>
        <taxon>Eukaryota</taxon>
        <taxon>Metazoa</taxon>
        <taxon>Ecdysozoa</taxon>
        <taxon>Nematoda</taxon>
        <taxon>Enoplea</taxon>
        <taxon>Dorylaimia</taxon>
        <taxon>Trichinellida</taxon>
        <taxon>Trichinellidae</taxon>
        <taxon>Trichinella</taxon>
    </lineage>
</organism>
<evidence type="ECO:0000313" key="1">
    <source>
        <dbReference type="EMBL" id="KRZ02202.1"/>
    </source>
</evidence>
<dbReference type="EMBL" id="JYDP01000239">
    <property type="protein sequence ID" value="KRZ02202.1"/>
    <property type="molecule type" value="Genomic_DNA"/>
</dbReference>
<sequence>MSVAVHSDQSCELRIDVNSAKCRNKQYLSKMHLSALCNAITGTPEDKGNRKIWYSADASARSCCTIHLAIELIFPL</sequence>
<reference evidence="1 2" key="1">
    <citation type="submission" date="2015-01" db="EMBL/GenBank/DDBJ databases">
        <title>Evolution of Trichinella species and genotypes.</title>
        <authorList>
            <person name="Korhonen P.K."/>
            <person name="Edoardo P."/>
            <person name="Giuseppe L.R."/>
            <person name="Gasser R.B."/>
        </authorList>
    </citation>
    <scope>NUCLEOTIDE SEQUENCE [LARGE SCALE GENOMIC DNA]</scope>
    <source>
        <strain evidence="1">ISS1029</strain>
    </source>
</reference>
<comment type="caution">
    <text evidence="1">The sequence shown here is derived from an EMBL/GenBank/DDBJ whole genome shotgun (WGS) entry which is preliminary data.</text>
</comment>
<proteinExistence type="predicted"/>